<dbReference type="GO" id="GO:0000433">
    <property type="term" value="P:carbon catabolite repression of transcription from RNA polymerase II promoter by glucose"/>
    <property type="evidence" value="ECO:0007669"/>
    <property type="project" value="TreeGrafter"/>
</dbReference>
<dbReference type="InterPro" id="IPR013087">
    <property type="entry name" value="Znf_C2H2_type"/>
</dbReference>
<evidence type="ECO:0000256" key="1">
    <source>
        <dbReference type="ARBA" id="ARBA00004123"/>
    </source>
</evidence>
<gene>
    <name evidence="12" type="primary">MIG3</name>
    <name evidence="12" type="ORF">SCY_1524</name>
</gene>
<feature type="domain" description="C2H2-type" evidence="11">
    <location>
        <begin position="45"/>
        <end position="70"/>
    </location>
</feature>
<evidence type="ECO:0000313" key="12">
    <source>
        <dbReference type="EMBL" id="EDN62997.1"/>
    </source>
</evidence>
<evidence type="ECO:0000256" key="9">
    <source>
        <dbReference type="PROSITE-ProRule" id="PRU00042"/>
    </source>
</evidence>
<feature type="domain" description="C2H2-type" evidence="11">
    <location>
        <begin position="17"/>
        <end position="44"/>
    </location>
</feature>
<keyword evidence="5" id="KW-0862">Zinc</keyword>
<dbReference type="Pfam" id="PF00096">
    <property type="entry name" value="zf-C2H2"/>
    <property type="match status" value="1"/>
</dbReference>
<organism evidence="12 13">
    <name type="scientific">Saccharomyces cerevisiae (strain YJM789)</name>
    <name type="common">Baker's yeast</name>
    <dbReference type="NCBI Taxonomy" id="307796"/>
    <lineage>
        <taxon>Eukaryota</taxon>
        <taxon>Fungi</taxon>
        <taxon>Dikarya</taxon>
        <taxon>Ascomycota</taxon>
        <taxon>Saccharomycotina</taxon>
        <taxon>Saccharomycetes</taxon>
        <taxon>Saccharomycetales</taxon>
        <taxon>Saccharomycetaceae</taxon>
        <taxon>Saccharomyces</taxon>
    </lineage>
</organism>
<keyword evidence="8" id="KW-0539">Nucleus</keyword>
<feature type="region of interest" description="Disordered" evidence="10">
    <location>
        <begin position="229"/>
        <end position="300"/>
    </location>
</feature>
<dbReference type="InterPro" id="IPR036236">
    <property type="entry name" value="Znf_C2H2_sf"/>
</dbReference>
<dbReference type="SUPFAM" id="SSF57667">
    <property type="entry name" value="beta-beta-alpha zinc fingers"/>
    <property type="match status" value="1"/>
</dbReference>
<protein>
    <submittedName>
        <fullName evidence="12">DNA binding transcription co-repressor</fullName>
    </submittedName>
</protein>
<dbReference type="GO" id="GO:0000981">
    <property type="term" value="F:DNA-binding transcription factor activity, RNA polymerase II-specific"/>
    <property type="evidence" value="ECO:0007669"/>
    <property type="project" value="UniProtKB-ARBA"/>
</dbReference>
<comment type="caution">
    <text evidence="12">The sequence shown here is derived from an EMBL/GenBank/DDBJ whole genome shotgun (WGS) entry which is preliminary data.</text>
</comment>
<evidence type="ECO:0000256" key="4">
    <source>
        <dbReference type="ARBA" id="ARBA00022771"/>
    </source>
</evidence>
<dbReference type="OrthoDB" id="654211at2759"/>
<dbReference type="PANTHER" id="PTHR47428">
    <property type="entry name" value="REGULATORY PROTEIN MIG1-RELATED"/>
    <property type="match status" value="1"/>
</dbReference>
<comment type="subcellular location">
    <subcellularLocation>
        <location evidence="1">Nucleus</location>
    </subcellularLocation>
</comment>
<accession>A6ZQX7</accession>
<evidence type="ECO:0000256" key="10">
    <source>
        <dbReference type="SAM" id="MobiDB-lite"/>
    </source>
</evidence>
<dbReference type="PANTHER" id="PTHR47428:SF1">
    <property type="entry name" value="REGULATORY PROTEIN MIG1-RELATED"/>
    <property type="match status" value="1"/>
</dbReference>
<dbReference type="GO" id="GO:0008270">
    <property type="term" value="F:zinc ion binding"/>
    <property type="evidence" value="ECO:0007669"/>
    <property type="project" value="UniProtKB-KW"/>
</dbReference>
<keyword evidence="7" id="KW-0804">Transcription</keyword>
<dbReference type="PROSITE" id="PS50157">
    <property type="entry name" value="ZINC_FINGER_C2H2_2"/>
    <property type="match status" value="2"/>
</dbReference>
<feature type="compositionally biased region" description="Low complexity" evidence="10">
    <location>
        <begin position="282"/>
        <end position="298"/>
    </location>
</feature>
<keyword evidence="4 9" id="KW-0863">Zinc-finger</keyword>
<name>A6ZQX7_YEAS7</name>
<reference evidence="12 13" key="1">
    <citation type="journal article" date="2007" name="Proc. Natl. Acad. Sci. U.S.A.">
        <title>Genome sequencing and comparative analysis of Saccharomyces cerevisiae strain YJM789.</title>
        <authorList>
            <person name="Wei W."/>
            <person name="McCusker J.H."/>
            <person name="Hyman R.W."/>
            <person name="Jones T."/>
            <person name="Ning Y."/>
            <person name="Cao Z."/>
            <person name="Gu Z."/>
            <person name="Bruno D."/>
            <person name="Miranda M."/>
            <person name="Nguyen M."/>
            <person name="Wilhelmy J."/>
            <person name="Komp C."/>
            <person name="Tamse R."/>
            <person name="Wang X."/>
            <person name="Jia P."/>
            <person name="Luedi P."/>
            <person name="Oefner P.J."/>
            <person name="David L."/>
            <person name="Dietrich F.S."/>
            <person name="Li Y."/>
            <person name="Davis R.W."/>
            <person name="Steinmetz L.M."/>
        </authorList>
    </citation>
    <scope>NUCLEOTIDE SEQUENCE [LARGE SCALE GENOMIC DNA]</scope>
    <source>
        <strain evidence="12 13">YJM789</strain>
    </source>
</reference>
<feature type="region of interest" description="Disordered" evidence="10">
    <location>
        <begin position="346"/>
        <end position="374"/>
    </location>
</feature>
<dbReference type="SMART" id="SM00355">
    <property type="entry name" value="ZnF_C2H2"/>
    <property type="match status" value="2"/>
</dbReference>
<feature type="compositionally biased region" description="Low complexity" evidence="10">
    <location>
        <begin position="234"/>
        <end position="248"/>
    </location>
</feature>
<dbReference type="EMBL" id="AAFW02000048">
    <property type="protein sequence ID" value="EDN62997.1"/>
    <property type="molecule type" value="Genomic_DNA"/>
</dbReference>
<sequence>MNYLRDRFPPDNDQRPFRCEICSRGFHRLEHKKRHVRTHTGEKPHQCTVQGCPKSFSRSDELKRHLRTHTKGVQRRRIKSKGSRKTVVNTATAAPTTFNENTGVSLTGIGQSKVPPILISVAQNCDDVNIRNTGNNNGIVETQAPAILVPVISIQNDPHPIPSNLSTTSITSIASVYPSTSPFQYLKSGFPEDPASTLYVHSSGSSLALGELSSNSSIFSKSRRNLAAMSGPDSLGSSKNQSSASLLSQTSHPSKSFSRPPTDLSPLRRIMPSVNTGDMEISRTVSVSSSSSSPTSVTYDDTAAKDMGMGIFFDRQPVTQKACRSNHKYKVNAVSRGRQHERAQFHISGDDEDSNVHRQESGASNTNPKVSLPPIKSILRQIDNFNSAPSYFSK</sequence>
<dbReference type="Gene3D" id="3.30.160.60">
    <property type="entry name" value="Classic Zinc Finger"/>
    <property type="match status" value="2"/>
</dbReference>
<keyword evidence="6" id="KW-0805">Transcription regulation</keyword>
<evidence type="ECO:0000256" key="6">
    <source>
        <dbReference type="ARBA" id="ARBA00023015"/>
    </source>
</evidence>
<evidence type="ECO:0000256" key="8">
    <source>
        <dbReference type="ARBA" id="ARBA00023242"/>
    </source>
</evidence>
<evidence type="ECO:0000256" key="7">
    <source>
        <dbReference type="ARBA" id="ARBA00023163"/>
    </source>
</evidence>
<dbReference type="GO" id="GO:0005737">
    <property type="term" value="C:cytoplasm"/>
    <property type="evidence" value="ECO:0007669"/>
    <property type="project" value="TreeGrafter"/>
</dbReference>
<feature type="compositionally biased region" description="Polar residues" evidence="10">
    <location>
        <begin position="249"/>
        <end position="259"/>
    </location>
</feature>
<dbReference type="GO" id="GO:0000978">
    <property type="term" value="F:RNA polymerase II cis-regulatory region sequence-specific DNA binding"/>
    <property type="evidence" value="ECO:0007669"/>
    <property type="project" value="TreeGrafter"/>
</dbReference>
<proteinExistence type="predicted"/>
<evidence type="ECO:0000259" key="11">
    <source>
        <dbReference type="PROSITE" id="PS50157"/>
    </source>
</evidence>
<keyword evidence="2" id="KW-0479">Metal-binding</keyword>
<dbReference type="GO" id="GO:0005634">
    <property type="term" value="C:nucleus"/>
    <property type="evidence" value="ECO:0007669"/>
    <property type="project" value="UniProtKB-SubCell"/>
</dbReference>
<dbReference type="HOGENOM" id="CLU_058878_0_0_1"/>
<dbReference type="Proteomes" id="UP000007060">
    <property type="component" value="Unassembled WGS sequence"/>
</dbReference>
<evidence type="ECO:0000256" key="5">
    <source>
        <dbReference type="ARBA" id="ARBA00022833"/>
    </source>
</evidence>
<evidence type="ECO:0000256" key="3">
    <source>
        <dbReference type="ARBA" id="ARBA00022737"/>
    </source>
</evidence>
<dbReference type="InterPro" id="IPR051007">
    <property type="entry name" value="creA/MIG_C2H2-ZnF"/>
</dbReference>
<evidence type="ECO:0000256" key="2">
    <source>
        <dbReference type="ARBA" id="ARBA00022723"/>
    </source>
</evidence>
<keyword evidence="3" id="KW-0677">Repeat</keyword>
<dbReference type="PROSITE" id="PS00028">
    <property type="entry name" value="ZINC_FINGER_C2H2_1"/>
    <property type="match status" value="2"/>
</dbReference>
<dbReference type="FunFam" id="3.30.160.60:FF:000072">
    <property type="entry name" value="zinc finger protein 143 isoform X1"/>
    <property type="match status" value="1"/>
</dbReference>
<evidence type="ECO:0000313" key="13">
    <source>
        <dbReference type="Proteomes" id="UP000007060"/>
    </source>
</evidence>
<dbReference type="AlphaFoldDB" id="A6ZQX7"/>